<evidence type="ECO:0000313" key="5">
    <source>
        <dbReference type="EMBL" id="EOY11667.1"/>
    </source>
</evidence>
<dbReference type="OMA" id="PDCSHHA"/>
<reference evidence="5 6" key="1">
    <citation type="journal article" date="2013" name="Genome Biol.">
        <title>The genome sequence of the most widely cultivated cacao type and its use to identify candidate genes regulating pod color.</title>
        <authorList>
            <person name="Motamayor J.C."/>
            <person name="Mockaitis K."/>
            <person name="Schmutz J."/>
            <person name="Haiminen N."/>
            <person name="Iii D.L."/>
            <person name="Cornejo O."/>
            <person name="Findley S.D."/>
            <person name="Zheng P."/>
            <person name="Utro F."/>
            <person name="Royaert S."/>
            <person name="Saski C."/>
            <person name="Jenkins J."/>
            <person name="Podicheti R."/>
            <person name="Zhao M."/>
            <person name="Scheffler B.E."/>
            <person name="Stack J.C."/>
            <person name="Feltus F.A."/>
            <person name="Mustiga G.M."/>
            <person name="Amores F."/>
            <person name="Phillips W."/>
            <person name="Marelli J.P."/>
            <person name="May G.D."/>
            <person name="Shapiro H."/>
            <person name="Ma J."/>
            <person name="Bustamante C.D."/>
            <person name="Schnell R.J."/>
            <person name="Main D."/>
            <person name="Gilbert D."/>
            <person name="Parida L."/>
            <person name="Kuhn D.N."/>
        </authorList>
    </citation>
    <scope>NUCLEOTIDE SEQUENCE [LARGE SCALE GENOMIC DNA]</scope>
    <source>
        <strain evidence="6">cv. Matina 1-6</strain>
    </source>
</reference>
<keyword evidence="1" id="KW-0880">Kelch repeat</keyword>
<dbReference type="InterPro" id="IPR015915">
    <property type="entry name" value="Kelch-typ_b-propeller"/>
</dbReference>
<dbReference type="AlphaFoldDB" id="A0A061F4V6"/>
<sequence>MLCFCSPVRVFVVSHDIFTYLLGKRKGDIDLKAPIFSCLLTLIVDISLGLFMSSFDPLFLSSACFIIVKHCVEVELKLSQRRQRPLKERAKKRIHHTHKKMGSLGAETAKKKAMWLYPKVSGFNPSERWGHSACYSNGVVYVFGGCCGGLHFGDVLMLNLNTMVWNTLVTVGQGPGPRDSHSAVLVGTKMMVFGGTNGSKKVNDLHVLDLASKEWIRPQCNGAAPSPRESHTATLIGEDKVVIFGGSGEGEANYLNDLYVLDLRTMRWTSPQVRGHIPVPRDSHSAVAIGNKLVVYGGDCGDRYHGDVDVFDMDTSTWSRVLISLSWSHNLAVQGSLPGVRAGHAAVNIGTKVLIIGGVGDKHYYNDVWVLDVNACSWAQLDICGQQPQGRFSHTAVFSESDIAIYGGCGEDERPINELLVLQLGAQHPNGRYNISMCKTFGSHWNQEKRRFLRVAPNNLQKTIYFGDNDIARQGAHEPAQEAKHSSQLNSDTSNPKRRRTANSKAWEVESEQEEHSLSLSQHSSPSQSDQEQAPAQKPTDSTGSEGLNLFKQFHHIPNNFQPNNVPNNHKETRYMVHKTQQDLQFIREHQNLQKPEQYLHVVHPGRQGTQYLAGEQKHLDAGPIHNLLGAEVRGKVDAAFDSGFLMTATVNGKIFRGVLFAPGLGVISRGPMHAQSPASTSQVAAAAQPYLSSSNSEPYKSSQPPTMRIVPESGHSSRTAQVNRPNSVTRATSSAAKDPKLRSDLRDVVLTLGGPGTSHV</sequence>
<dbReference type="EMBL" id="CM001883">
    <property type="protein sequence ID" value="EOY11667.1"/>
    <property type="molecule type" value="Genomic_DNA"/>
</dbReference>
<dbReference type="InParanoid" id="A0A061F4V6"/>
<evidence type="ECO:0000256" key="1">
    <source>
        <dbReference type="ARBA" id="ARBA00022441"/>
    </source>
</evidence>
<dbReference type="PANTHER" id="PTHR46228">
    <property type="entry name" value="KELCH DOMAIN-CONTAINING PROTEIN"/>
    <property type="match status" value="1"/>
</dbReference>
<evidence type="ECO:0000256" key="2">
    <source>
        <dbReference type="ARBA" id="ARBA00022737"/>
    </source>
</evidence>
<keyword evidence="4" id="KW-1133">Transmembrane helix</keyword>
<feature type="compositionally biased region" description="Low complexity" evidence="3">
    <location>
        <begin position="518"/>
        <end position="533"/>
    </location>
</feature>
<dbReference type="InterPro" id="IPR006652">
    <property type="entry name" value="Kelch_1"/>
</dbReference>
<keyword evidence="2" id="KW-0677">Repeat</keyword>
<keyword evidence="4" id="KW-0472">Membrane</keyword>
<evidence type="ECO:0000256" key="4">
    <source>
        <dbReference type="SAM" id="Phobius"/>
    </source>
</evidence>
<feature type="compositionally biased region" description="Polar residues" evidence="3">
    <location>
        <begin position="715"/>
        <end position="736"/>
    </location>
</feature>
<evidence type="ECO:0000256" key="3">
    <source>
        <dbReference type="SAM" id="MobiDB-lite"/>
    </source>
</evidence>
<accession>A0A061F4V6</accession>
<feature type="transmembrane region" description="Helical" evidence="4">
    <location>
        <begin position="33"/>
        <end position="52"/>
    </location>
</feature>
<organism evidence="5 6">
    <name type="scientific">Theobroma cacao</name>
    <name type="common">Cacao</name>
    <name type="synonym">Cocoa</name>
    <dbReference type="NCBI Taxonomy" id="3641"/>
    <lineage>
        <taxon>Eukaryota</taxon>
        <taxon>Viridiplantae</taxon>
        <taxon>Streptophyta</taxon>
        <taxon>Embryophyta</taxon>
        <taxon>Tracheophyta</taxon>
        <taxon>Spermatophyta</taxon>
        <taxon>Magnoliopsida</taxon>
        <taxon>eudicotyledons</taxon>
        <taxon>Gunneridae</taxon>
        <taxon>Pentapetalae</taxon>
        <taxon>rosids</taxon>
        <taxon>malvids</taxon>
        <taxon>Malvales</taxon>
        <taxon>Malvaceae</taxon>
        <taxon>Byttnerioideae</taxon>
        <taxon>Theobroma</taxon>
    </lineage>
</organism>
<proteinExistence type="predicted"/>
<feature type="region of interest" description="Disordered" evidence="3">
    <location>
        <begin position="475"/>
        <end position="547"/>
    </location>
</feature>
<feature type="compositionally biased region" description="Polar residues" evidence="3">
    <location>
        <begin position="691"/>
        <end position="706"/>
    </location>
</feature>
<dbReference type="Gramene" id="EOY11667">
    <property type="protein sequence ID" value="EOY11667"/>
    <property type="gene ID" value="TCM_026772"/>
</dbReference>
<dbReference type="Proteomes" id="UP000026915">
    <property type="component" value="Chromosome 5"/>
</dbReference>
<dbReference type="Pfam" id="PF24681">
    <property type="entry name" value="Kelch_KLHDC2_KLHL20_DRC7"/>
    <property type="match status" value="2"/>
</dbReference>
<keyword evidence="6" id="KW-1185">Reference proteome</keyword>
<gene>
    <name evidence="5" type="ORF">TCM_026772</name>
</gene>
<dbReference type="Gene3D" id="2.120.10.80">
    <property type="entry name" value="Kelch-type beta propeller"/>
    <property type="match status" value="2"/>
</dbReference>
<feature type="compositionally biased region" description="Basic and acidic residues" evidence="3">
    <location>
        <begin position="475"/>
        <end position="485"/>
    </location>
</feature>
<protein>
    <submittedName>
        <fullName evidence="5">Galactose oxidase/kelch repeat superfamily protein, putative isoform 1</fullName>
    </submittedName>
</protein>
<dbReference type="PANTHER" id="PTHR46228:SF2">
    <property type="entry name" value="KELCH REPEAT PROTEIN (AFU_ORTHOLOGUE AFUA_4G14350)"/>
    <property type="match status" value="1"/>
</dbReference>
<dbReference type="STRING" id="3641.A0A061F4V6"/>
<evidence type="ECO:0000313" key="6">
    <source>
        <dbReference type="Proteomes" id="UP000026915"/>
    </source>
</evidence>
<keyword evidence="4" id="KW-0812">Transmembrane</keyword>
<dbReference type="SUPFAM" id="SSF117281">
    <property type="entry name" value="Kelch motif"/>
    <property type="match status" value="1"/>
</dbReference>
<feature type="compositionally biased region" description="Basic and acidic residues" evidence="3">
    <location>
        <begin position="738"/>
        <end position="747"/>
    </location>
</feature>
<dbReference type="Pfam" id="PF01344">
    <property type="entry name" value="Kelch_1"/>
    <property type="match status" value="1"/>
</dbReference>
<name>A0A061F4V6_THECC</name>
<dbReference type="eggNOG" id="KOG0379">
    <property type="taxonomic scope" value="Eukaryota"/>
</dbReference>
<feature type="region of interest" description="Disordered" evidence="3">
    <location>
        <begin position="673"/>
        <end position="747"/>
    </location>
</feature>